<dbReference type="HOGENOM" id="CLU_2830902_0_0_1"/>
<organism evidence="1 2">
    <name type="scientific">Botryotinia fuckeliana (strain T4)</name>
    <name type="common">Noble rot fungus</name>
    <name type="synonym">Botrytis cinerea</name>
    <dbReference type="NCBI Taxonomy" id="999810"/>
    <lineage>
        <taxon>Eukaryota</taxon>
        <taxon>Fungi</taxon>
        <taxon>Dikarya</taxon>
        <taxon>Ascomycota</taxon>
        <taxon>Pezizomycotina</taxon>
        <taxon>Leotiomycetes</taxon>
        <taxon>Helotiales</taxon>
        <taxon>Sclerotiniaceae</taxon>
        <taxon>Botrytis</taxon>
    </lineage>
</organism>
<dbReference type="AlphaFoldDB" id="G2Y301"/>
<sequence>MNLASQSNGYLNLTFQVVELLKVHGAMIHYHLYYQAPKQLVSILDLATLSKQNVNLIMHQSQLLFD</sequence>
<reference evidence="2" key="1">
    <citation type="journal article" date="2011" name="PLoS Genet.">
        <title>Genomic analysis of the necrotrophic fungal pathogens Sclerotinia sclerotiorum and Botrytis cinerea.</title>
        <authorList>
            <person name="Amselem J."/>
            <person name="Cuomo C.A."/>
            <person name="van Kan J.A."/>
            <person name="Viaud M."/>
            <person name="Benito E.P."/>
            <person name="Couloux A."/>
            <person name="Coutinho P.M."/>
            <person name="de Vries R.P."/>
            <person name="Dyer P.S."/>
            <person name="Fillinger S."/>
            <person name="Fournier E."/>
            <person name="Gout L."/>
            <person name="Hahn M."/>
            <person name="Kohn L."/>
            <person name="Lapalu N."/>
            <person name="Plummer K.M."/>
            <person name="Pradier J.M."/>
            <person name="Quevillon E."/>
            <person name="Sharon A."/>
            <person name="Simon A."/>
            <person name="ten Have A."/>
            <person name="Tudzynski B."/>
            <person name="Tudzynski P."/>
            <person name="Wincker P."/>
            <person name="Andrew M."/>
            <person name="Anthouard V."/>
            <person name="Beever R.E."/>
            <person name="Beffa R."/>
            <person name="Benoit I."/>
            <person name="Bouzid O."/>
            <person name="Brault B."/>
            <person name="Chen Z."/>
            <person name="Choquer M."/>
            <person name="Collemare J."/>
            <person name="Cotton P."/>
            <person name="Danchin E.G."/>
            <person name="Da Silva C."/>
            <person name="Gautier A."/>
            <person name="Giraud C."/>
            <person name="Giraud T."/>
            <person name="Gonzalez C."/>
            <person name="Grossetete S."/>
            <person name="Guldener U."/>
            <person name="Henrissat B."/>
            <person name="Howlett B.J."/>
            <person name="Kodira C."/>
            <person name="Kretschmer M."/>
            <person name="Lappartient A."/>
            <person name="Leroch M."/>
            <person name="Levis C."/>
            <person name="Mauceli E."/>
            <person name="Neuveglise C."/>
            <person name="Oeser B."/>
            <person name="Pearson M."/>
            <person name="Poulain J."/>
            <person name="Poussereau N."/>
            <person name="Quesneville H."/>
            <person name="Rascle C."/>
            <person name="Schumacher J."/>
            <person name="Segurens B."/>
            <person name="Sexton A."/>
            <person name="Silva E."/>
            <person name="Sirven C."/>
            <person name="Soanes D.M."/>
            <person name="Talbot N.J."/>
            <person name="Templeton M."/>
            <person name="Yandava C."/>
            <person name="Yarden O."/>
            <person name="Zeng Q."/>
            <person name="Rollins J.A."/>
            <person name="Lebrun M.H."/>
            <person name="Dickman M."/>
        </authorList>
    </citation>
    <scope>NUCLEOTIDE SEQUENCE [LARGE SCALE GENOMIC DNA]</scope>
    <source>
        <strain evidence="2">T4</strain>
    </source>
</reference>
<gene>
    <name evidence="1" type="ORF">BofuT4_uP039430.1</name>
</gene>
<evidence type="ECO:0000313" key="1">
    <source>
        <dbReference type="EMBL" id="CCD47041.1"/>
    </source>
</evidence>
<proteinExistence type="predicted"/>
<name>G2Y301_BOTF4</name>
<dbReference type="Proteomes" id="UP000008177">
    <property type="component" value="Unplaced contigs"/>
</dbReference>
<dbReference type="EMBL" id="FQ790285">
    <property type="protein sequence ID" value="CCD47041.1"/>
    <property type="molecule type" value="Genomic_DNA"/>
</dbReference>
<accession>G2Y301</accession>
<dbReference type="InParanoid" id="G2Y301"/>
<protein>
    <submittedName>
        <fullName evidence="1">Uncharacterized protein</fullName>
    </submittedName>
</protein>
<evidence type="ECO:0000313" key="2">
    <source>
        <dbReference type="Proteomes" id="UP000008177"/>
    </source>
</evidence>